<organism evidence="1 2">
    <name type="scientific">Clostridium thailandense</name>
    <dbReference type="NCBI Taxonomy" id="2794346"/>
    <lineage>
        <taxon>Bacteria</taxon>
        <taxon>Bacillati</taxon>
        <taxon>Bacillota</taxon>
        <taxon>Clostridia</taxon>
        <taxon>Eubacteriales</taxon>
        <taxon>Clostridiaceae</taxon>
        <taxon>Clostridium</taxon>
    </lineage>
</organism>
<evidence type="ECO:0000313" key="1">
    <source>
        <dbReference type="EMBL" id="MBV7276451.1"/>
    </source>
</evidence>
<dbReference type="RefSeq" id="WP_218323555.1">
    <property type="nucleotide sequence ID" value="NZ_JAEEGC010000178.1"/>
</dbReference>
<dbReference type="AlphaFoldDB" id="A0A949U300"/>
<evidence type="ECO:0000313" key="2">
    <source>
        <dbReference type="Proteomes" id="UP000694308"/>
    </source>
</evidence>
<dbReference type="Proteomes" id="UP000694308">
    <property type="component" value="Unassembled WGS sequence"/>
</dbReference>
<dbReference type="EMBL" id="JAEEGC010000178">
    <property type="protein sequence ID" value="MBV7276451.1"/>
    <property type="molecule type" value="Genomic_DNA"/>
</dbReference>
<protein>
    <submittedName>
        <fullName evidence="1">Uncharacterized protein</fullName>
    </submittedName>
</protein>
<sequence>MEELVYDMRDRETNSYGSYGQLQSKLQDAEIFGKISQQIAIATNLIGLLSDEVIAETTGLSLENIKYLSGKI</sequence>
<name>A0A949U300_9CLOT</name>
<reference evidence="1" key="1">
    <citation type="submission" date="2020-12" db="EMBL/GenBank/DDBJ databases">
        <title>Clostridium thailandense sp. nov., a novel acetogenic bacterium isolated from peat land soil in Thailand.</title>
        <authorList>
            <person name="Chaikitkaew S."/>
            <person name="Birkeland N.K."/>
        </authorList>
    </citation>
    <scope>NUCLEOTIDE SEQUENCE</scope>
    <source>
        <strain evidence="1">PL3</strain>
    </source>
</reference>
<proteinExistence type="predicted"/>
<accession>A0A949U300</accession>
<keyword evidence="2" id="KW-1185">Reference proteome</keyword>
<gene>
    <name evidence="1" type="ORF">I6U48_26580</name>
</gene>
<comment type="caution">
    <text evidence="1">The sequence shown here is derived from an EMBL/GenBank/DDBJ whole genome shotgun (WGS) entry which is preliminary data.</text>
</comment>